<dbReference type="NCBIfam" id="TIGR03624">
    <property type="entry name" value="putative hydrolase"/>
    <property type="match status" value="1"/>
</dbReference>
<dbReference type="EMBL" id="CADCWN010000009">
    <property type="protein sequence ID" value="CAA9548453.1"/>
    <property type="molecule type" value="Genomic_DNA"/>
</dbReference>
<evidence type="ECO:0000256" key="1">
    <source>
        <dbReference type="SAM" id="MobiDB-lite"/>
    </source>
</evidence>
<dbReference type="InterPro" id="IPR018766">
    <property type="entry name" value="Zinicin_2"/>
</dbReference>
<protein>
    <recommendedName>
        <fullName evidence="3">Hydrolase</fullName>
    </recommendedName>
</protein>
<dbReference type="PANTHER" id="PTHR39420:SF1">
    <property type="entry name" value="HYDROLASE"/>
    <property type="match status" value="1"/>
</dbReference>
<dbReference type="PANTHER" id="PTHR39420">
    <property type="match status" value="1"/>
</dbReference>
<dbReference type="AlphaFoldDB" id="A0A6J4UEI0"/>
<evidence type="ECO:0000313" key="2">
    <source>
        <dbReference type="EMBL" id="CAA9548453.1"/>
    </source>
</evidence>
<organism evidence="2">
    <name type="scientific">uncultured Thermomicrobiales bacterium</name>
    <dbReference type="NCBI Taxonomy" id="1645740"/>
    <lineage>
        <taxon>Bacteria</taxon>
        <taxon>Pseudomonadati</taxon>
        <taxon>Thermomicrobiota</taxon>
        <taxon>Thermomicrobia</taxon>
        <taxon>Thermomicrobiales</taxon>
        <taxon>environmental samples</taxon>
    </lineage>
</organism>
<gene>
    <name evidence="2" type="ORF">AVDCRST_MAG18-97</name>
</gene>
<reference evidence="2" key="1">
    <citation type="submission" date="2020-02" db="EMBL/GenBank/DDBJ databases">
        <authorList>
            <person name="Meier V. D."/>
        </authorList>
    </citation>
    <scope>NUCLEOTIDE SEQUENCE</scope>
    <source>
        <strain evidence="2">AVDCRST_MAG18</strain>
    </source>
</reference>
<dbReference type="NCBIfam" id="TIGR03883">
    <property type="entry name" value="DUF2342_F420"/>
    <property type="match status" value="1"/>
</dbReference>
<evidence type="ECO:0008006" key="3">
    <source>
        <dbReference type="Google" id="ProtNLM"/>
    </source>
</evidence>
<feature type="region of interest" description="Disordered" evidence="1">
    <location>
        <begin position="19"/>
        <end position="41"/>
    </location>
</feature>
<dbReference type="Pfam" id="PF10103">
    <property type="entry name" value="Zincin_2"/>
    <property type="match status" value="1"/>
</dbReference>
<accession>A0A6J4UEI0</accession>
<dbReference type="Gene3D" id="1.20.150.30">
    <property type="entry name" value="Zincin-like metallopeptidase, N-terminal domain"/>
    <property type="match status" value="1"/>
</dbReference>
<dbReference type="InterPro" id="IPR042271">
    <property type="entry name" value="Zinicin_2_N"/>
</dbReference>
<dbReference type="SUPFAM" id="SSF55486">
    <property type="entry name" value="Metalloproteases ('zincins'), catalytic domain"/>
    <property type="match status" value="1"/>
</dbReference>
<dbReference type="InterPro" id="IPR022454">
    <property type="entry name" value="CHP03883_F420-assoc"/>
</dbReference>
<name>A0A6J4UEI0_9BACT</name>
<sequence length="445" mass="50182">MDYCARGAARCAPFARHKHAAEGQTRKGMPVQNSQGGGRRRPFDPRLLAAGAVAGAALGLWANTKTREYRQTGTMPKLINWQQVRTVATSMNRGDTLGQAERASLAAEYRRLVERCLGPIAEYTGTPLPRPFEATLAFDRADWIKANIANFEQLFAPLEGLNPLSDQQPRVASVLWGNASQTVISGEMGLLLGYLARRVLGQYDLALLGKEPITDGKLYFVEPNIRQVQQQLGLPLDEFRMWLALHETTHVFEFEAHPWLRDHLNGILEQYFEFLSQDMSQLKDGGLGTLRAFIERTRLRGGNGVGAGASTSNWIERLMTAEQRELFSQMQATMAIVEGYSNHVMNVVGRQMLPGFDRITRQFEQRKREKSVAEQIFIRLTGLDMKLEQYRLGEQFIDRVVALRGHPFAHQVWDGPEKMPNLEEVKNPERWIARIDAQRALPAGV</sequence>
<proteinExistence type="predicted"/>